<accession>E6STW6</accession>
<dbReference type="PANTHER" id="PTHR44688">
    <property type="entry name" value="DNA-BINDING TRANSCRIPTIONAL ACTIVATOR DEVR_DOSR"/>
    <property type="match status" value="1"/>
</dbReference>
<proteinExistence type="predicted"/>
<dbReference type="PRINTS" id="PR00038">
    <property type="entry name" value="HTHLUXR"/>
</dbReference>
<gene>
    <name evidence="5" type="ordered locus">Bache_0289</name>
</gene>
<dbReference type="OrthoDB" id="965844at2"/>
<organism evidence="5 6">
    <name type="scientific">Bacteroides helcogenes (strain ATCC 35417 / DSM 20613 / JCM 6297 / CCUG 15421 / P 36-108)</name>
    <dbReference type="NCBI Taxonomy" id="693979"/>
    <lineage>
        <taxon>Bacteria</taxon>
        <taxon>Pseudomonadati</taxon>
        <taxon>Bacteroidota</taxon>
        <taxon>Bacteroidia</taxon>
        <taxon>Bacteroidales</taxon>
        <taxon>Bacteroidaceae</taxon>
        <taxon>Bacteroides</taxon>
    </lineage>
</organism>
<dbReference type="RefSeq" id="WP_013545936.1">
    <property type="nucleotide sequence ID" value="NC_014933.1"/>
</dbReference>
<name>E6STW6_BACT6</name>
<dbReference type="EMBL" id="CP002352">
    <property type="protein sequence ID" value="ADV42319.1"/>
    <property type="molecule type" value="Genomic_DNA"/>
</dbReference>
<dbReference type="Proteomes" id="UP000008630">
    <property type="component" value="Chromosome"/>
</dbReference>
<dbReference type="PANTHER" id="PTHR44688:SF16">
    <property type="entry name" value="DNA-BINDING TRANSCRIPTIONAL ACTIVATOR DEVR_DOSR"/>
    <property type="match status" value="1"/>
</dbReference>
<dbReference type="PATRIC" id="fig|693979.3.peg.316"/>
<dbReference type="Gene3D" id="1.10.10.10">
    <property type="entry name" value="Winged helix-like DNA-binding domain superfamily/Winged helix DNA-binding domain"/>
    <property type="match status" value="1"/>
</dbReference>
<keyword evidence="6" id="KW-1185">Reference proteome</keyword>
<evidence type="ECO:0000256" key="3">
    <source>
        <dbReference type="ARBA" id="ARBA00023163"/>
    </source>
</evidence>
<dbReference type="GO" id="GO:0003677">
    <property type="term" value="F:DNA binding"/>
    <property type="evidence" value="ECO:0007669"/>
    <property type="project" value="UniProtKB-KW"/>
</dbReference>
<evidence type="ECO:0000259" key="4">
    <source>
        <dbReference type="PROSITE" id="PS50043"/>
    </source>
</evidence>
<reference key="1">
    <citation type="submission" date="2010-11" db="EMBL/GenBank/DDBJ databases">
        <title>The complete genome of Bacteroides helcogenes P 36-108.</title>
        <authorList>
            <consortium name="US DOE Joint Genome Institute (JGI-PGF)"/>
            <person name="Lucas S."/>
            <person name="Copeland A."/>
            <person name="Lapidus A."/>
            <person name="Bruce D."/>
            <person name="Goodwin L."/>
            <person name="Pitluck S."/>
            <person name="Kyrpides N."/>
            <person name="Mavromatis K."/>
            <person name="Ivanova N."/>
            <person name="Zeytun A."/>
            <person name="Brettin T."/>
            <person name="Detter J.C."/>
            <person name="Tapia R."/>
            <person name="Han C."/>
            <person name="Land M."/>
            <person name="Hauser L."/>
            <person name="Markowitz V."/>
            <person name="Cheng J.-F."/>
            <person name="Hugenholtz P."/>
            <person name="Woyke T."/>
            <person name="Wu D."/>
            <person name="Gronow S."/>
            <person name="Wellnitz S."/>
            <person name="Brambilla E."/>
            <person name="Klenk H.-P."/>
            <person name="Eisen J.A."/>
        </authorList>
    </citation>
    <scope>NUCLEOTIDE SEQUENCE</scope>
    <source>
        <strain>P 36-108</strain>
    </source>
</reference>
<protein>
    <submittedName>
        <fullName evidence="5">Transcriptional regulator, LuxR family</fullName>
    </submittedName>
</protein>
<dbReference type="SUPFAM" id="SSF46894">
    <property type="entry name" value="C-terminal effector domain of the bipartite response regulators"/>
    <property type="match status" value="1"/>
</dbReference>
<keyword evidence="1" id="KW-0805">Transcription regulation</keyword>
<evidence type="ECO:0000256" key="1">
    <source>
        <dbReference type="ARBA" id="ARBA00023015"/>
    </source>
</evidence>
<dbReference type="InterPro" id="IPR016032">
    <property type="entry name" value="Sig_transdc_resp-reg_C-effctor"/>
</dbReference>
<dbReference type="SMART" id="SM00421">
    <property type="entry name" value="HTH_LUXR"/>
    <property type="match status" value="1"/>
</dbReference>
<dbReference type="CDD" id="cd06170">
    <property type="entry name" value="LuxR_C_like"/>
    <property type="match status" value="1"/>
</dbReference>
<feature type="domain" description="HTH luxR-type" evidence="4">
    <location>
        <begin position="181"/>
        <end position="246"/>
    </location>
</feature>
<dbReference type="KEGG" id="bhl:Bache_0289"/>
<dbReference type="Pfam" id="PF00196">
    <property type="entry name" value="GerE"/>
    <property type="match status" value="1"/>
</dbReference>
<evidence type="ECO:0000313" key="6">
    <source>
        <dbReference type="Proteomes" id="UP000008630"/>
    </source>
</evidence>
<dbReference type="eggNOG" id="COG2197">
    <property type="taxonomic scope" value="Bacteria"/>
</dbReference>
<dbReference type="STRING" id="693979.Bache_0289"/>
<reference evidence="5 6" key="2">
    <citation type="journal article" date="2011" name="Stand. Genomic Sci.">
        <title>Complete genome sequence of Bacteroides helcogenes type strain (P 36-108).</title>
        <authorList>
            <person name="Pati A."/>
            <person name="Gronow S."/>
            <person name="Zeytun A."/>
            <person name="Lapidus A."/>
            <person name="Nolan M."/>
            <person name="Hammon N."/>
            <person name="Deshpande S."/>
            <person name="Cheng J.F."/>
            <person name="Tapia R."/>
            <person name="Han C."/>
            <person name="Goodwin L."/>
            <person name="Pitluck S."/>
            <person name="Liolios K."/>
            <person name="Pagani I."/>
            <person name="Ivanova N."/>
            <person name="Mavromatis K."/>
            <person name="Chen A."/>
            <person name="Palaniappan K."/>
            <person name="Land M."/>
            <person name="Hauser L."/>
            <person name="Chang Y.J."/>
            <person name="Jeffries C.D."/>
            <person name="Detter J.C."/>
            <person name="Brambilla E."/>
            <person name="Rohde M."/>
            <person name="Goker M."/>
            <person name="Woyke T."/>
            <person name="Bristow J."/>
            <person name="Eisen J.A."/>
            <person name="Markowitz V."/>
            <person name="Hugenholtz P."/>
            <person name="Kyrpides N.C."/>
            <person name="Klenk H.P."/>
            <person name="Lucas S."/>
        </authorList>
    </citation>
    <scope>NUCLEOTIDE SEQUENCE [LARGE SCALE GENOMIC DNA]</scope>
    <source>
        <strain evidence="6">ATCC 35417 / DSM 20613 / JCM 6297 / CCUG 15421 / P 36-108</strain>
    </source>
</reference>
<dbReference type="Gene3D" id="3.30.450.20">
    <property type="entry name" value="PAS domain"/>
    <property type="match status" value="1"/>
</dbReference>
<dbReference type="HOGENOM" id="CLU_090315_0_0_10"/>
<dbReference type="InterPro" id="IPR000792">
    <property type="entry name" value="Tscrpt_reg_LuxR_C"/>
</dbReference>
<evidence type="ECO:0000313" key="5">
    <source>
        <dbReference type="EMBL" id="ADV42319.1"/>
    </source>
</evidence>
<evidence type="ECO:0000256" key="2">
    <source>
        <dbReference type="ARBA" id="ARBA00023125"/>
    </source>
</evidence>
<keyword evidence="3" id="KW-0804">Transcription</keyword>
<dbReference type="GO" id="GO:0006355">
    <property type="term" value="P:regulation of DNA-templated transcription"/>
    <property type="evidence" value="ECO:0007669"/>
    <property type="project" value="InterPro"/>
</dbReference>
<keyword evidence="2" id="KW-0238">DNA-binding</keyword>
<dbReference type="AlphaFoldDB" id="E6STW6"/>
<sequence length="248" mass="27536">MKEQELKELLTGQSFDTGNERLHTLNTVRGYAQAYAQATNGIAVISDFQSKACYIYSGAFGRILGLSESFIDADTAFEDKIFNNIPDEELLQRHILELRFFHFLKSVPAAEKTDYAAGCLIHFQRAGQAPLPVYHSTRYIKLDSNGNAWLGLCTYIPFRNGQGAVNESIINTSTGEAVCLMQCDSRLLSQRQLEIVSLLAKGYGSKQIADKLCISVHTVSRHRQDILSLLNVTNTAAAVEIALRMNLI</sequence>
<dbReference type="PROSITE" id="PS50043">
    <property type="entry name" value="HTH_LUXR_2"/>
    <property type="match status" value="1"/>
</dbReference>
<dbReference type="InterPro" id="IPR036388">
    <property type="entry name" value="WH-like_DNA-bd_sf"/>
</dbReference>